<dbReference type="CDD" id="cd01040">
    <property type="entry name" value="Mb-like"/>
    <property type="match status" value="1"/>
</dbReference>
<evidence type="ECO:0000313" key="8">
    <source>
        <dbReference type="EMBL" id="KAK7871580.1"/>
    </source>
</evidence>
<accession>A0AAN9W0D5</accession>
<evidence type="ECO:0000256" key="3">
    <source>
        <dbReference type="ARBA" id="ARBA00022621"/>
    </source>
</evidence>
<name>A0AAN9W0D5_9ORTH</name>
<dbReference type="GO" id="GO:0005576">
    <property type="term" value="C:extracellular region"/>
    <property type="evidence" value="ECO:0007669"/>
    <property type="project" value="InterPro"/>
</dbReference>
<dbReference type="SUPFAM" id="SSF46458">
    <property type="entry name" value="Globin-like"/>
    <property type="match status" value="1"/>
</dbReference>
<protein>
    <recommendedName>
        <fullName evidence="7">Globin domain-containing protein</fullName>
    </recommendedName>
</protein>
<comment type="similarity">
    <text evidence="6">Belongs to the globin family.</text>
</comment>
<dbReference type="GO" id="GO:0046872">
    <property type="term" value="F:metal ion binding"/>
    <property type="evidence" value="ECO:0007669"/>
    <property type="project" value="UniProtKB-KW"/>
</dbReference>
<evidence type="ECO:0000256" key="6">
    <source>
        <dbReference type="RuleBase" id="RU000356"/>
    </source>
</evidence>
<keyword evidence="5" id="KW-0408">Iron</keyword>
<evidence type="ECO:0000259" key="7">
    <source>
        <dbReference type="PROSITE" id="PS01033"/>
    </source>
</evidence>
<evidence type="ECO:0000256" key="4">
    <source>
        <dbReference type="ARBA" id="ARBA00022723"/>
    </source>
</evidence>
<dbReference type="PROSITE" id="PS01033">
    <property type="entry name" value="GLOBIN"/>
    <property type="match status" value="1"/>
</dbReference>
<keyword evidence="4" id="KW-0479">Metal-binding</keyword>
<keyword evidence="1 6" id="KW-0813">Transport</keyword>
<evidence type="ECO:0000256" key="2">
    <source>
        <dbReference type="ARBA" id="ARBA00022617"/>
    </source>
</evidence>
<dbReference type="InterPro" id="IPR012292">
    <property type="entry name" value="Globin/Proto"/>
</dbReference>
<keyword evidence="2 6" id="KW-0349">Heme</keyword>
<keyword evidence="9" id="KW-1185">Reference proteome</keyword>
<evidence type="ECO:0000256" key="5">
    <source>
        <dbReference type="ARBA" id="ARBA00023004"/>
    </source>
</evidence>
<comment type="caution">
    <text evidence="8">The sequence shown here is derived from an EMBL/GenBank/DDBJ whole genome shotgun (WGS) entry which is preliminary data.</text>
</comment>
<proteinExistence type="inferred from homology"/>
<reference evidence="8 9" key="1">
    <citation type="submission" date="2024-03" db="EMBL/GenBank/DDBJ databases">
        <title>The genome assembly and annotation of the cricket Gryllus longicercus Weissman &amp; Gray.</title>
        <authorList>
            <person name="Szrajer S."/>
            <person name="Gray D."/>
            <person name="Ylla G."/>
        </authorList>
    </citation>
    <scope>NUCLEOTIDE SEQUENCE [LARGE SCALE GENOMIC DNA]</scope>
    <source>
        <strain evidence="8">DAG 2021-001</strain>
        <tissue evidence="8">Whole body minus gut</tissue>
    </source>
</reference>
<dbReference type="InterPro" id="IPR009050">
    <property type="entry name" value="Globin-like_sf"/>
</dbReference>
<dbReference type="InterPro" id="IPR002336">
    <property type="entry name" value="Erythrocruorin"/>
</dbReference>
<keyword evidence="3 6" id="KW-0561">Oxygen transport</keyword>
<evidence type="ECO:0000256" key="1">
    <source>
        <dbReference type="ARBA" id="ARBA00022448"/>
    </source>
</evidence>
<dbReference type="EMBL" id="JAZDUA010000037">
    <property type="protein sequence ID" value="KAK7871580.1"/>
    <property type="molecule type" value="Genomic_DNA"/>
</dbReference>
<dbReference type="Gene3D" id="1.10.490.10">
    <property type="entry name" value="Globins"/>
    <property type="match status" value="1"/>
</dbReference>
<sequence>MGGLLSFFWGAGPESAGLDVADPATGLTPRQKRYVTDTWALVKKDLRGSGIAVLHTFFTDFPEYTKYFNAFKDVPIKDLPTNKKFQAHSHSVIYALSSVVDNLDDTGVLVEMLNKLGENHGRRNITPKQFQDLKGVILKVLKAKLGKVMTPDAEEAWSKTLDVAYSIIFKGMENVKKNDHIIS</sequence>
<dbReference type="PRINTS" id="PR00611">
    <property type="entry name" value="ERYTHCRUORIN"/>
</dbReference>
<dbReference type="GO" id="GO:0020037">
    <property type="term" value="F:heme binding"/>
    <property type="evidence" value="ECO:0007669"/>
    <property type="project" value="InterPro"/>
</dbReference>
<feature type="domain" description="Globin" evidence="7">
    <location>
        <begin position="26"/>
        <end position="173"/>
    </location>
</feature>
<dbReference type="GO" id="GO:0005344">
    <property type="term" value="F:oxygen carrier activity"/>
    <property type="evidence" value="ECO:0007669"/>
    <property type="project" value="UniProtKB-KW"/>
</dbReference>
<dbReference type="Proteomes" id="UP001378592">
    <property type="component" value="Unassembled WGS sequence"/>
</dbReference>
<dbReference type="Pfam" id="PF00042">
    <property type="entry name" value="Globin"/>
    <property type="match status" value="1"/>
</dbReference>
<dbReference type="GO" id="GO:0005833">
    <property type="term" value="C:hemoglobin complex"/>
    <property type="evidence" value="ECO:0007669"/>
    <property type="project" value="InterPro"/>
</dbReference>
<dbReference type="AlphaFoldDB" id="A0AAN9W0D5"/>
<evidence type="ECO:0000313" key="9">
    <source>
        <dbReference type="Proteomes" id="UP001378592"/>
    </source>
</evidence>
<dbReference type="PANTHER" id="PTHR47217:SF1">
    <property type="entry name" value="GLOBIN-LIKE PROTEIN"/>
    <property type="match status" value="1"/>
</dbReference>
<gene>
    <name evidence="8" type="ORF">R5R35_010376</name>
</gene>
<dbReference type="InterPro" id="IPR044399">
    <property type="entry name" value="Mb-like_M"/>
</dbReference>
<dbReference type="GO" id="GO:0019825">
    <property type="term" value="F:oxygen binding"/>
    <property type="evidence" value="ECO:0007669"/>
    <property type="project" value="InterPro"/>
</dbReference>
<organism evidence="8 9">
    <name type="scientific">Gryllus longicercus</name>
    <dbReference type="NCBI Taxonomy" id="2509291"/>
    <lineage>
        <taxon>Eukaryota</taxon>
        <taxon>Metazoa</taxon>
        <taxon>Ecdysozoa</taxon>
        <taxon>Arthropoda</taxon>
        <taxon>Hexapoda</taxon>
        <taxon>Insecta</taxon>
        <taxon>Pterygota</taxon>
        <taxon>Neoptera</taxon>
        <taxon>Polyneoptera</taxon>
        <taxon>Orthoptera</taxon>
        <taxon>Ensifera</taxon>
        <taxon>Gryllidea</taxon>
        <taxon>Grylloidea</taxon>
        <taxon>Gryllidae</taxon>
        <taxon>Gryllinae</taxon>
        <taxon>Gryllus</taxon>
    </lineage>
</organism>
<dbReference type="InterPro" id="IPR000971">
    <property type="entry name" value="Globin"/>
</dbReference>
<dbReference type="PANTHER" id="PTHR47217">
    <property type="entry name" value="GLOBIN-LIKE PROTEIN"/>
    <property type="match status" value="1"/>
</dbReference>